<evidence type="ECO:0000313" key="6">
    <source>
        <dbReference type="EMBL" id="GAF45532.1"/>
    </source>
</evidence>
<sequence>MKDTATTEQPALRKDAARNRRRIMEAARALAHERKPVQLNAVAEVADVGVGTVYRHFPTPEALIAALAADQFNVLIRQAEQAVAAPDAQQALRDFLKIALTAYLRDDAFAAAVTDPNPATIDIQHLHHRLQDALRDLLARTAANNALHPAALTVADMMLLLCGIGFAIRHSANRDDPGLPDRYLSALLDGALTRHGG</sequence>
<dbReference type="SUPFAM" id="SSF48498">
    <property type="entry name" value="Tetracyclin repressor-like, C-terminal domain"/>
    <property type="match status" value="1"/>
</dbReference>
<dbReference type="GO" id="GO:0000976">
    <property type="term" value="F:transcription cis-regulatory region binding"/>
    <property type="evidence" value="ECO:0007669"/>
    <property type="project" value="TreeGrafter"/>
</dbReference>
<gene>
    <name evidence="6" type="ORF">RW1_022_01120</name>
</gene>
<dbReference type="InterPro" id="IPR001647">
    <property type="entry name" value="HTH_TetR"/>
</dbReference>
<dbReference type="EMBL" id="BAWF01000022">
    <property type="protein sequence ID" value="GAF45532.1"/>
    <property type="molecule type" value="Genomic_DNA"/>
</dbReference>
<proteinExistence type="predicted"/>
<protein>
    <submittedName>
        <fullName evidence="6">Putative TetR family transcriptional regulator</fullName>
    </submittedName>
</protein>
<dbReference type="PANTHER" id="PTHR30055:SF234">
    <property type="entry name" value="HTH-TYPE TRANSCRIPTIONAL REGULATOR BETI"/>
    <property type="match status" value="1"/>
</dbReference>
<dbReference type="GO" id="GO:0003700">
    <property type="term" value="F:DNA-binding transcription factor activity"/>
    <property type="evidence" value="ECO:0007669"/>
    <property type="project" value="TreeGrafter"/>
</dbReference>
<feature type="domain" description="HTH tetR-type" evidence="5">
    <location>
        <begin position="17"/>
        <end position="75"/>
    </location>
</feature>
<dbReference type="InterPro" id="IPR009057">
    <property type="entry name" value="Homeodomain-like_sf"/>
</dbReference>
<dbReference type="InterPro" id="IPR050109">
    <property type="entry name" value="HTH-type_TetR-like_transc_reg"/>
</dbReference>
<dbReference type="SUPFAM" id="SSF46689">
    <property type="entry name" value="Homeodomain-like"/>
    <property type="match status" value="1"/>
</dbReference>
<dbReference type="AlphaFoldDB" id="X0Q3A9"/>
<evidence type="ECO:0000256" key="4">
    <source>
        <dbReference type="PROSITE-ProRule" id="PRU00335"/>
    </source>
</evidence>
<evidence type="ECO:0000256" key="2">
    <source>
        <dbReference type="ARBA" id="ARBA00023125"/>
    </source>
</evidence>
<keyword evidence="1" id="KW-0805">Transcription regulation</keyword>
<dbReference type="PROSITE" id="PS50977">
    <property type="entry name" value="HTH_TETR_2"/>
    <property type="match status" value="1"/>
</dbReference>
<organism evidence="6 7">
    <name type="scientific">Rhodococcus wratislaviensis NBRC 100605</name>
    <dbReference type="NCBI Taxonomy" id="1219028"/>
    <lineage>
        <taxon>Bacteria</taxon>
        <taxon>Bacillati</taxon>
        <taxon>Actinomycetota</taxon>
        <taxon>Actinomycetes</taxon>
        <taxon>Mycobacteriales</taxon>
        <taxon>Nocardiaceae</taxon>
        <taxon>Rhodococcus</taxon>
    </lineage>
</organism>
<evidence type="ECO:0000313" key="7">
    <source>
        <dbReference type="Proteomes" id="UP000019491"/>
    </source>
</evidence>
<comment type="caution">
    <text evidence="6">The sequence shown here is derived from an EMBL/GenBank/DDBJ whole genome shotgun (WGS) entry which is preliminary data.</text>
</comment>
<dbReference type="RefSeq" id="WP_037232107.1">
    <property type="nucleotide sequence ID" value="NZ_BAWF01000022.1"/>
</dbReference>
<dbReference type="PANTHER" id="PTHR30055">
    <property type="entry name" value="HTH-TYPE TRANSCRIPTIONAL REGULATOR RUTR"/>
    <property type="match status" value="1"/>
</dbReference>
<dbReference type="Proteomes" id="UP000019491">
    <property type="component" value="Unassembled WGS sequence"/>
</dbReference>
<dbReference type="Gene3D" id="1.10.357.10">
    <property type="entry name" value="Tetracycline Repressor, domain 2"/>
    <property type="match status" value="1"/>
</dbReference>
<name>X0Q3A9_RHOWR</name>
<evidence type="ECO:0000256" key="1">
    <source>
        <dbReference type="ARBA" id="ARBA00023015"/>
    </source>
</evidence>
<feature type="DNA-binding region" description="H-T-H motif" evidence="4">
    <location>
        <begin position="38"/>
        <end position="57"/>
    </location>
</feature>
<accession>X0Q3A9</accession>
<keyword evidence="7" id="KW-1185">Reference proteome</keyword>
<keyword evidence="3" id="KW-0804">Transcription</keyword>
<dbReference type="InterPro" id="IPR036271">
    <property type="entry name" value="Tet_transcr_reg_TetR-rel_C_sf"/>
</dbReference>
<dbReference type="Pfam" id="PF00440">
    <property type="entry name" value="TetR_N"/>
    <property type="match status" value="1"/>
</dbReference>
<evidence type="ECO:0000259" key="5">
    <source>
        <dbReference type="PROSITE" id="PS50977"/>
    </source>
</evidence>
<keyword evidence="2 4" id="KW-0238">DNA-binding</keyword>
<reference evidence="6 7" key="1">
    <citation type="submission" date="2014-02" db="EMBL/GenBank/DDBJ databases">
        <title>Whole genome shotgun sequence of Rhodococcus wratislaviensis NBRC 100605.</title>
        <authorList>
            <person name="Hosoyama A."/>
            <person name="Tsuchikane K."/>
            <person name="Yoshida I."/>
            <person name="Ohji S."/>
            <person name="Ichikawa N."/>
            <person name="Yamazoe A."/>
            <person name="Fujita N."/>
        </authorList>
    </citation>
    <scope>NUCLEOTIDE SEQUENCE [LARGE SCALE GENOMIC DNA]</scope>
    <source>
        <strain evidence="6 7">NBRC 100605</strain>
    </source>
</reference>
<evidence type="ECO:0000256" key="3">
    <source>
        <dbReference type="ARBA" id="ARBA00023163"/>
    </source>
</evidence>